<organism evidence="5 6">
    <name type="scientific">Sus scrofa</name>
    <name type="common">Pig</name>
    <dbReference type="NCBI Taxonomy" id="9823"/>
    <lineage>
        <taxon>Eukaryota</taxon>
        <taxon>Metazoa</taxon>
        <taxon>Chordata</taxon>
        <taxon>Craniata</taxon>
        <taxon>Vertebrata</taxon>
        <taxon>Euteleostomi</taxon>
        <taxon>Mammalia</taxon>
        <taxon>Eutheria</taxon>
        <taxon>Laurasiatheria</taxon>
        <taxon>Artiodactyla</taxon>
        <taxon>Suina</taxon>
        <taxon>Suidae</taxon>
        <taxon>Sus</taxon>
    </lineage>
</organism>
<dbReference type="InterPro" id="IPR042566">
    <property type="entry name" value="L1_C"/>
</dbReference>
<name>A0A8D0P9Y4_PIG</name>
<dbReference type="InterPro" id="IPR004244">
    <property type="entry name" value="Transposase_22"/>
</dbReference>
<evidence type="ECO:0000259" key="4">
    <source>
        <dbReference type="Pfam" id="PF17490"/>
    </source>
</evidence>
<proteinExistence type="inferred from homology"/>
<feature type="domain" description="L1 transposable element dsRBD-like" evidence="4">
    <location>
        <begin position="67"/>
        <end position="132"/>
    </location>
</feature>
<evidence type="ECO:0000313" key="5">
    <source>
        <dbReference type="Ensembl" id="ENSSSCP00015030684.1"/>
    </source>
</evidence>
<dbReference type="InterPro" id="IPR035300">
    <property type="entry name" value="L1_dsRBD"/>
</dbReference>
<sequence>MEKEPLTQIKEAQQVPHKINPRRNTPRHILIKSTKIKDKDKILKAVREKKQITYKGTPIRLLADFLAETLQARREWHDILICVMMKGKKPPRLLYPAMLSLRFEVEIKNFTDKQKLRAFTNTKPALQQIQKELLYAENAITGNKNTANDKAHQ</sequence>
<dbReference type="Proteomes" id="UP000694726">
    <property type="component" value="Unplaced"/>
</dbReference>
<feature type="region of interest" description="Disordered" evidence="2">
    <location>
        <begin position="1"/>
        <end position="21"/>
    </location>
</feature>
<dbReference type="Pfam" id="PF02994">
    <property type="entry name" value="Transposase_22"/>
    <property type="match status" value="1"/>
</dbReference>
<comment type="similarity">
    <text evidence="1">Belongs to the transposase 22 family.</text>
</comment>
<dbReference type="FunFam" id="3.30.70.1820:FF:000002">
    <property type="entry name" value="LINE-1 retrotransposable element ORF1 protein"/>
    <property type="match status" value="1"/>
</dbReference>
<evidence type="ECO:0000259" key="3">
    <source>
        <dbReference type="Pfam" id="PF02994"/>
    </source>
</evidence>
<dbReference type="AlphaFoldDB" id="A0A8D0P9Y4"/>
<dbReference type="Gene3D" id="3.30.250.20">
    <property type="entry name" value="L1 transposable element, C-terminal domain"/>
    <property type="match status" value="1"/>
</dbReference>
<feature type="domain" description="L1 transposable element RRM" evidence="3">
    <location>
        <begin position="7"/>
        <end position="64"/>
    </location>
</feature>
<dbReference type="InterPro" id="IPR043636">
    <property type="entry name" value="L1_RRM_dom"/>
</dbReference>
<protein>
    <submittedName>
        <fullName evidence="5">Uncharacterized protein</fullName>
    </submittedName>
</protein>
<evidence type="ECO:0000256" key="2">
    <source>
        <dbReference type="SAM" id="MobiDB-lite"/>
    </source>
</evidence>
<dbReference type="Ensembl" id="ENSSSCT00015076392.1">
    <property type="protein sequence ID" value="ENSSSCP00015030684.1"/>
    <property type="gene ID" value="ENSSSCG00015057350.1"/>
</dbReference>
<dbReference type="PANTHER" id="PTHR11505">
    <property type="entry name" value="L1 TRANSPOSABLE ELEMENT-RELATED"/>
    <property type="match status" value="1"/>
</dbReference>
<dbReference type="Gene3D" id="3.30.70.1820">
    <property type="entry name" value="L1 transposable element, RRM domain"/>
    <property type="match status" value="1"/>
</dbReference>
<evidence type="ECO:0000313" key="6">
    <source>
        <dbReference type="Proteomes" id="UP000694726"/>
    </source>
</evidence>
<accession>A0A8D0P9Y4</accession>
<reference evidence="5" key="1">
    <citation type="submission" date="2025-08" db="UniProtKB">
        <authorList>
            <consortium name="Ensembl"/>
        </authorList>
    </citation>
    <scope>IDENTIFICATION</scope>
</reference>
<dbReference type="Pfam" id="PF17490">
    <property type="entry name" value="Tnp_22_dsRBD"/>
    <property type="match status" value="1"/>
</dbReference>
<evidence type="ECO:0000256" key="1">
    <source>
        <dbReference type="ARBA" id="ARBA00061640"/>
    </source>
</evidence>